<dbReference type="KEGG" id="ttf:THTE_2932"/>
<evidence type="ECO:0000256" key="2">
    <source>
        <dbReference type="ARBA" id="ARBA00022801"/>
    </source>
</evidence>
<dbReference type="Gene3D" id="3.30.1120.10">
    <property type="match status" value="1"/>
</dbReference>
<feature type="domain" description="Sulfatase N-terminal" evidence="3">
    <location>
        <begin position="1"/>
        <end position="89"/>
    </location>
</feature>
<dbReference type="InterPro" id="IPR050738">
    <property type="entry name" value="Sulfatase"/>
</dbReference>
<evidence type="ECO:0000313" key="4">
    <source>
        <dbReference type="EMBL" id="ASV75534.1"/>
    </source>
</evidence>
<dbReference type="GO" id="GO:0004065">
    <property type="term" value="F:arylsulfatase activity"/>
    <property type="evidence" value="ECO:0007669"/>
    <property type="project" value="UniProtKB-EC"/>
</dbReference>
<dbReference type="InterPro" id="IPR000917">
    <property type="entry name" value="Sulfatase_N"/>
</dbReference>
<gene>
    <name evidence="4" type="ORF">THTE_2932</name>
</gene>
<dbReference type="PANTHER" id="PTHR42693:SF53">
    <property type="entry name" value="ENDO-4-O-SULFATASE"/>
    <property type="match status" value="1"/>
</dbReference>
<dbReference type="OrthoDB" id="9803751at2"/>
<dbReference type="EMBL" id="CP018477">
    <property type="protein sequence ID" value="ASV75534.1"/>
    <property type="molecule type" value="Genomic_DNA"/>
</dbReference>
<protein>
    <submittedName>
        <fullName evidence="4">Arylsulfatase</fullName>
        <ecNumber evidence="4">3.1.6.1</ecNumber>
    </submittedName>
</protein>
<keyword evidence="2 4" id="KW-0378">Hydrolase</keyword>
<accession>A0A286RHT2</accession>
<dbReference type="PANTHER" id="PTHR42693">
    <property type="entry name" value="ARYLSULFATASE FAMILY MEMBER"/>
    <property type="match status" value="1"/>
</dbReference>
<dbReference type="RefSeq" id="WP_095415566.1">
    <property type="nucleotide sequence ID" value="NZ_CP018477.1"/>
</dbReference>
<evidence type="ECO:0000259" key="3">
    <source>
        <dbReference type="Pfam" id="PF00884"/>
    </source>
</evidence>
<name>A0A286RHT2_9BACT</name>
<sequence length="190" mass="21626">MDQAIQKILEAVDRCGLAERTLVIFTSDNGATKTGSNKPFRGGKGTTWEGGIRVPAIVRWPGHVPSDAVSEQVCLTMDWTASILRVAGIQPDGISRLDGIDVLKLVEENRPPIPRTVYWRARRGNSTWWAVRHRDWKYLRHRMGAKVEEYLFDLVRDPGESQDLLAARPDFAGQLRQLLERWEKDVRPQP</sequence>
<dbReference type="AlphaFoldDB" id="A0A286RHT2"/>
<dbReference type="InterPro" id="IPR017850">
    <property type="entry name" value="Alkaline_phosphatase_core_sf"/>
</dbReference>
<dbReference type="Pfam" id="PF00884">
    <property type="entry name" value="Sulfatase"/>
    <property type="match status" value="1"/>
</dbReference>
<dbReference type="Proteomes" id="UP000215086">
    <property type="component" value="Chromosome"/>
</dbReference>
<dbReference type="Gene3D" id="3.40.720.10">
    <property type="entry name" value="Alkaline Phosphatase, subunit A"/>
    <property type="match status" value="1"/>
</dbReference>
<dbReference type="SUPFAM" id="SSF53649">
    <property type="entry name" value="Alkaline phosphatase-like"/>
    <property type="match status" value="1"/>
</dbReference>
<proteinExistence type="inferred from homology"/>
<organism evidence="4 5">
    <name type="scientific">Thermogutta terrifontis</name>
    <dbReference type="NCBI Taxonomy" id="1331910"/>
    <lineage>
        <taxon>Bacteria</taxon>
        <taxon>Pseudomonadati</taxon>
        <taxon>Planctomycetota</taxon>
        <taxon>Planctomycetia</taxon>
        <taxon>Pirellulales</taxon>
        <taxon>Thermoguttaceae</taxon>
        <taxon>Thermogutta</taxon>
    </lineage>
</organism>
<evidence type="ECO:0000256" key="1">
    <source>
        <dbReference type="ARBA" id="ARBA00008779"/>
    </source>
</evidence>
<comment type="similarity">
    <text evidence="1">Belongs to the sulfatase family.</text>
</comment>
<evidence type="ECO:0000313" key="5">
    <source>
        <dbReference type="Proteomes" id="UP000215086"/>
    </source>
</evidence>
<dbReference type="EC" id="3.1.6.1" evidence="4"/>
<reference evidence="4 5" key="1">
    <citation type="journal article" name="Front. Microbiol.">
        <title>Sugar Metabolism of the First Thermophilic Planctomycete Thermogutta terrifontis: Comparative Genomic and Transcriptomic Approaches.</title>
        <authorList>
            <person name="Elcheninov A.G."/>
            <person name="Menzel P."/>
            <person name="Gudbergsdottir S.R."/>
            <person name="Slesarev A.I."/>
            <person name="Kadnikov V.V."/>
            <person name="Krogh A."/>
            <person name="Bonch-Osmolovskaya E.A."/>
            <person name="Peng X."/>
            <person name="Kublanov I.V."/>
        </authorList>
    </citation>
    <scope>NUCLEOTIDE SEQUENCE [LARGE SCALE GENOMIC DNA]</scope>
    <source>
        <strain evidence="4 5">R1</strain>
    </source>
</reference>
<keyword evidence="5" id="KW-1185">Reference proteome</keyword>